<organism evidence="2 3">
    <name type="scientific">Micavibrio aeruginosavorus</name>
    <dbReference type="NCBI Taxonomy" id="349221"/>
    <lineage>
        <taxon>Bacteria</taxon>
        <taxon>Pseudomonadati</taxon>
        <taxon>Bdellovibrionota</taxon>
        <taxon>Bdellovibrionia</taxon>
        <taxon>Bdellovibrionales</taxon>
        <taxon>Pseudobdellovibrionaceae</taxon>
        <taxon>Micavibrio</taxon>
    </lineage>
</organism>
<evidence type="ECO:0000256" key="1">
    <source>
        <dbReference type="SAM" id="Phobius"/>
    </source>
</evidence>
<feature type="transmembrane region" description="Helical" evidence="1">
    <location>
        <begin position="22"/>
        <end position="44"/>
    </location>
</feature>
<reference evidence="2 3" key="1">
    <citation type="submission" date="2020-07" db="EMBL/GenBank/DDBJ databases">
        <title>Huge and variable diversity of episymbiotic CPR bacteria and DPANN archaea in groundwater ecosystems.</title>
        <authorList>
            <person name="He C.Y."/>
            <person name="Keren R."/>
            <person name="Whittaker M."/>
            <person name="Farag I.F."/>
            <person name="Doudna J."/>
            <person name="Cate J.H.D."/>
            <person name="Banfield J.F."/>
        </authorList>
    </citation>
    <scope>NUCLEOTIDE SEQUENCE [LARGE SCALE GENOMIC DNA]</scope>
    <source>
        <strain evidence="2">NC_groundwater_70_Ag_B-0.1um_54_66</strain>
    </source>
</reference>
<gene>
    <name evidence="2" type="ORF">HYS17_07030</name>
</gene>
<keyword evidence="1" id="KW-0472">Membrane</keyword>
<keyword evidence="1" id="KW-0812">Transmembrane</keyword>
<accession>A0A7T5UGG1</accession>
<protein>
    <submittedName>
        <fullName evidence="2">Uncharacterized protein</fullName>
    </submittedName>
</protein>
<dbReference type="AlphaFoldDB" id="A0A7T5UGG1"/>
<proteinExistence type="predicted"/>
<dbReference type="Proteomes" id="UP000595362">
    <property type="component" value="Chromosome"/>
</dbReference>
<keyword evidence="1" id="KW-1133">Transmembrane helix</keyword>
<sequence length="89" mass="9827">MNEIDPTFLIALRVWWAWCWRAILLALGAAFVFGFIVGLAGAAVGLDKNSITYIGGAGGFVLGLFFSVHVMKRILKKSFGHFRIALIRQ</sequence>
<evidence type="ECO:0000313" key="2">
    <source>
        <dbReference type="EMBL" id="QQG35305.1"/>
    </source>
</evidence>
<dbReference type="EMBL" id="CP066681">
    <property type="protein sequence ID" value="QQG35305.1"/>
    <property type="molecule type" value="Genomic_DNA"/>
</dbReference>
<feature type="transmembrane region" description="Helical" evidence="1">
    <location>
        <begin position="50"/>
        <end position="71"/>
    </location>
</feature>
<name>A0A7T5UGG1_9BACT</name>
<evidence type="ECO:0000313" key="3">
    <source>
        <dbReference type="Proteomes" id="UP000595362"/>
    </source>
</evidence>